<organism evidence="1 2">
    <name type="scientific">Phocaeicola vulgatus PC510</name>
    <dbReference type="NCBI Taxonomy" id="702446"/>
    <lineage>
        <taxon>Bacteria</taxon>
        <taxon>Pseudomonadati</taxon>
        <taxon>Bacteroidota</taxon>
        <taxon>Bacteroidia</taxon>
        <taxon>Bacteroidales</taxon>
        <taxon>Bacteroidaceae</taxon>
        <taxon>Phocaeicola</taxon>
    </lineage>
</organism>
<accession>D4VBL0</accession>
<dbReference type="EMBL" id="ADKO01000097">
    <property type="protein sequence ID" value="EFG16760.1"/>
    <property type="molecule type" value="Genomic_DNA"/>
</dbReference>
<name>D4VBL0_PHOVU</name>
<comment type="caution">
    <text evidence="1">The sequence shown here is derived from an EMBL/GenBank/DDBJ whole genome shotgun (WGS) entry which is preliminary data.</text>
</comment>
<sequence>MKDTYNGFIFNHCFIGFDKTILPTKRKNDFTLSSYPYIRPLKQSQKEGERKIFGKRTIFSFGQHRYNTLHHLQPWRNNQLKNHEHRH</sequence>
<dbReference type="Proteomes" id="UP000004563">
    <property type="component" value="Unassembled WGS sequence"/>
</dbReference>
<evidence type="ECO:0000313" key="1">
    <source>
        <dbReference type="EMBL" id="EFG16760.1"/>
    </source>
</evidence>
<proteinExistence type="predicted"/>
<evidence type="ECO:0000313" key="2">
    <source>
        <dbReference type="Proteomes" id="UP000004563"/>
    </source>
</evidence>
<reference evidence="1 2" key="1">
    <citation type="journal article" date="2011" name="J. Bacteriol.">
        <title>Draft genome sequence of Bacteroides vulgatus PC510, a strain isolated from human feces.</title>
        <authorList>
            <person name="Cuiv P.O."/>
            <person name="Klaassens E.S."/>
            <person name="Durkin A.S."/>
            <person name="Harkins D.M."/>
            <person name="Foster L."/>
            <person name="McCorrison J."/>
            <person name="Torralba M."/>
            <person name="Nelson K.E."/>
            <person name="Morrison M."/>
        </authorList>
    </citation>
    <scope>NUCLEOTIDE SEQUENCE [LARGE SCALE GENOMIC DNA]</scope>
    <source>
        <strain evidence="1 2">PC510</strain>
    </source>
</reference>
<gene>
    <name evidence="1" type="ORF">CUU_3064</name>
</gene>
<protein>
    <submittedName>
        <fullName evidence="1">Conserved domain protein</fullName>
    </submittedName>
</protein>
<dbReference type="AlphaFoldDB" id="D4VBL0"/>